<dbReference type="InterPro" id="IPR003323">
    <property type="entry name" value="OTU_dom"/>
</dbReference>
<dbReference type="InterPro" id="IPR038765">
    <property type="entry name" value="Papain-like_cys_pep_sf"/>
</dbReference>
<dbReference type="Gene3D" id="3.90.70.80">
    <property type="match status" value="1"/>
</dbReference>
<feature type="compositionally biased region" description="Polar residues" evidence="1">
    <location>
        <begin position="49"/>
        <end position="58"/>
    </location>
</feature>
<feature type="region of interest" description="Disordered" evidence="1">
    <location>
        <begin position="314"/>
        <end position="392"/>
    </location>
</feature>
<dbReference type="STRING" id="1441469.A0A225AR59"/>
<feature type="domain" description="OTU" evidence="2">
    <location>
        <begin position="77"/>
        <end position="233"/>
    </location>
</feature>
<feature type="compositionally biased region" description="Low complexity" evidence="1">
    <location>
        <begin position="19"/>
        <end position="30"/>
    </location>
</feature>
<keyword evidence="4" id="KW-1185">Reference proteome</keyword>
<dbReference type="GO" id="GO:0004843">
    <property type="term" value="F:cysteine-type deubiquitinase activity"/>
    <property type="evidence" value="ECO:0007669"/>
    <property type="project" value="TreeGrafter"/>
</dbReference>
<evidence type="ECO:0000256" key="1">
    <source>
        <dbReference type="SAM" id="MobiDB-lite"/>
    </source>
</evidence>
<evidence type="ECO:0000313" key="3">
    <source>
        <dbReference type="EMBL" id="OKL58069.1"/>
    </source>
</evidence>
<comment type="caution">
    <text evidence="3">The sequence shown here is derived from an EMBL/GenBank/DDBJ whole genome shotgun (WGS) entry which is preliminary data.</text>
</comment>
<dbReference type="EMBL" id="LFMY01000010">
    <property type="protein sequence ID" value="OKL58069.1"/>
    <property type="molecule type" value="Genomic_DNA"/>
</dbReference>
<dbReference type="SUPFAM" id="SSF54001">
    <property type="entry name" value="Cysteine proteinases"/>
    <property type="match status" value="1"/>
</dbReference>
<dbReference type="Pfam" id="PF02338">
    <property type="entry name" value="OTU"/>
    <property type="match status" value="1"/>
</dbReference>
<dbReference type="InterPro" id="IPR050704">
    <property type="entry name" value="Peptidase_C85-like"/>
</dbReference>
<evidence type="ECO:0000259" key="2">
    <source>
        <dbReference type="PROSITE" id="PS50802"/>
    </source>
</evidence>
<feature type="compositionally biased region" description="Low complexity" evidence="1">
    <location>
        <begin position="314"/>
        <end position="330"/>
    </location>
</feature>
<feature type="compositionally biased region" description="Low complexity" evidence="1">
    <location>
        <begin position="351"/>
        <end position="366"/>
    </location>
</feature>
<feature type="compositionally biased region" description="Polar residues" evidence="1">
    <location>
        <begin position="331"/>
        <end position="340"/>
    </location>
</feature>
<gene>
    <name evidence="3" type="ORF">UA08_06493</name>
</gene>
<dbReference type="PANTHER" id="PTHR12419:SF7">
    <property type="entry name" value="OTU DOMAIN-CONTAINING PROTEIN 3"/>
    <property type="match status" value="1"/>
</dbReference>
<reference evidence="3 4" key="1">
    <citation type="submission" date="2015-06" db="EMBL/GenBank/DDBJ databases">
        <title>Talaromyces atroroseus IBT 11181 draft genome.</title>
        <authorList>
            <person name="Rasmussen K.B."/>
            <person name="Rasmussen S."/>
            <person name="Petersen B."/>
            <person name="Sicheritz-Ponten T."/>
            <person name="Mortensen U.H."/>
            <person name="Thrane U."/>
        </authorList>
    </citation>
    <scope>NUCLEOTIDE SEQUENCE [LARGE SCALE GENOMIC DNA]</scope>
    <source>
        <strain evidence="3 4">IBT 11181</strain>
    </source>
</reference>
<proteinExistence type="predicted"/>
<dbReference type="PROSITE" id="PS50802">
    <property type="entry name" value="OTU"/>
    <property type="match status" value="1"/>
</dbReference>
<feature type="compositionally biased region" description="Basic and acidic residues" evidence="1">
    <location>
        <begin position="432"/>
        <end position="443"/>
    </location>
</feature>
<dbReference type="GeneID" id="31006248"/>
<dbReference type="PANTHER" id="PTHR12419">
    <property type="entry name" value="OTU DOMAIN CONTAINING PROTEIN"/>
    <property type="match status" value="1"/>
</dbReference>
<dbReference type="AlphaFoldDB" id="A0A225AR59"/>
<dbReference type="OrthoDB" id="409956at2759"/>
<dbReference type="RefSeq" id="XP_020118190.1">
    <property type="nucleotide sequence ID" value="XM_020268777.1"/>
</dbReference>
<feature type="region of interest" description="Disordered" evidence="1">
    <location>
        <begin position="420"/>
        <end position="474"/>
    </location>
</feature>
<dbReference type="Proteomes" id="UP000214365">
    <property type="component" value="Unassembled WGS sequence"/>
</dbReference>
<name>A0A225AR59_TALAT</name>
<feature type="compositionally biased region" description="Basic residues" evidence="1">
    <location>
        <begin position="381"/>
        <end position="392"/>
    </location>
</feature>
<dbReference type="CDD" id="cd22756">
    <property type="entry name" value="OTU_OTUD3-like"/>
    <property type="match status" value="1"/>
</dbReference>
<feature type="region of interest" description="Disordered" evidence="1">
    <location>
        <begin position="1"/>
        <end position="61"/>
    </location>
</feature>
<organism evidence="3 4">
    <name type="scientific">Talaromyces atroroseus</name>
    <dbReference type="NCBI Taxonomy" id="1441469"/>
    <lineage>
        <taxon>Eukaryota</taxon>
        <taxon>Fungi</taxon>
        <taxon>Dikarya</taxon>
        <taxon>Ascomycota</taxon>
        <taxon>Pezizomycotina</taxon>
        <taxon>Eurotiomycetes</taxon>
        <taxon>Eurotiomycetidae</taxon>
        <taxon>Eurotiales</taxon>
        <taxon>Trichocomaceae</taxon>
        <taxon>Talaromyces</taxon>
        <taxon>Talaromyces sect. Trachyspermi</taxon>
    </lineage>
</organism>
<accession>A0A225AR59</accession>
<dbReference type="GO" id="GO:0016579">
    <property type="term" value="P:protein deubiquitination"/>
    <property type="evidence" value="ECO:0007669"/>
    <property type="project" value="TreeGrafter"/>
</dbReference>
<protein>
    <recommendedName>
        <fullName evidence="2">OTU domain-containing protein</fullName>
    </recommendedName>
</protein>
<evidence type="ECO:0000313" key="4">
    <source>
        <dbReference type="Proteomes" id="UP000214365"/>
    </source>
</evidence>
<sequence length="474" mass="51831">MADAPANRSRIVPIMADQTATATTRTPTPTSKGRPATKKASSGPRPASSGRTTRSQTKALGLDGLNANLETLEVRGLYAFQTKGDGNCLYYALSDQLYGDWDHATEIRDKLSAHMGANRDYFSGFAVVIGGERRSKRAVQRKVVTAPIMSPSPTPSEIEDAFQGMVTRTATNYIWGGAEELQACCQYYKRDIRVYSESQVQDFRAVDAPEGEYRSFLHLAYINNVHYSSVRNVDGPHEGLPNVNPKEVTTNPVVVDRVTPWKISCIQEGLGGQYDHDAIVEMLRRCRGDIDRAFANLLDEESSSASSFVSSATSAASSQTSSTTASSTSTVQNQSKSQIPESGIPTAFKPRLMSSRSSSRHSTASKRSADSDGESSGTSVRRQRGREQKRRILPKVTVGINFGNQDKPDLVSLRLRVNSQTVAEHISPVPTEKSDQPEEEAGRKLRPRKLGRSMRSETDSASTVSSEIVVKQEE</sequence>